<feature type="domain" description="N-acetyltransferase" evidence="1">
    <location>
        <begin position="6"/>
        <end position="162"/>
    </location>
</feature>
<dbReference type="OrthoDB" id="9797178at2"/>
<dbReference type="EMBL" id="FNWV01000001">
    <property type="protein sequence ID" value="SEH38471.1"/>
    <property type="molecule type" value="Genomic_DNA"/>
</dbReference>
<protein>
    <submittedName>
        <fullName evidence="2">Predicted N-acetyltransferase YhbS</fullName>
    </submittedName>
</protein>
<gene>
    <name evidence="2" type="ORF">SAMN02910265_00238</name>
</gene>
<keyword evidence="2" id="KW-0808">Transferase</keyword>
<dbReference type="InterPro" id="IPR000182">
    <property type="entry name" value="GNAT_dom"/>
</dbReference>
<organism evidence="2 3">
    <name type="scientific">Ruminococcus flavefaciens</name>
    <dbReference type="NCBI Taxonomy" id="1265"/>
    <lineage>
        <taxon>Bacteria</taxon>
        <taxon>Bacillati</taxon>
        <taxon>Bacillota</taxon>
        <taxon>Clostridia</taxon>
        <taxon>Eubacteriales</taxon>
        <taxon>Oscillospiraceae</taxon>
        <taxon>Ruminococcus</taxon>
    </lineage>
</organism>
<dbReference type="Pfam" id="PF00583">
    <property type="entry name" value="Acetyltransf_1"/>
    <property type="match status" value="1"/>
</dbReference>
<accession>A0A1H6HTT3</accession>
<dbReference type="CDD" id="cd04301">
    <property type="entry name" value="NAT_SF"/>
    <property type="match status" value="1"/>
</dbReference>
<dbReference type="AlphaFoldDB" id="A0A1H6HTT3"/>
<evidence type="ECO:0000313" key="2">
    <source>
        <dbReference type="EMBL" id="SEH38471.1"/>
    </source>
</evidence>
<name>A0A1H6HTT3_RUMFL</name>
<evidence type="ECO:0000313" key="3">
    <source>
        <dbReference type="Proteomes" id="UP000183190"/>
    </source>
</evidence>
<evidence type="ECO:0000259" key="1">
    <source>
        <dbReference type="PROSITE" id="PS51186"/>
    </source>
</evidence>
<proteinExistence type="predicted"/>
<dbReference type="PROSITE" id="PS51186">
    <property type="entry name" value="GNAT"/>
    <property type="match status" value="1"/>
</dbReference>
<dbReference type="Proteomes" id="UP000183190">
    <property type="component" value="Unassembled WGS sequence"/>
</dbReference>
<dbReference type="Gene3D" id="3.40.630.30">
    <property type="match status" value="1"/>
</dbReference>
<dbReference type="InterPro" id="IPR016181">
    <property type="entry name" value="Acyl_CoA_acyltransferase"/>
</dbReference>
<sequence length="218" mass="25264">MNKLDCIIRKETKNDYRETENLAREAFWNMSKPGCNEHYFIHIMRDHADFIPELDYVIELDGKVAASVMYCKATLTDEQGNVKPVVTMGPLCVLPEYQRMGLGKALLEHTFKIAEEMGYDTVINFGNPDNYVARGYKSCKKYNVCFEGDIFPAALLVKVLKEDALDGRKWFYHPSEVDKPCDDEKAVEEFDKLFPPKEKGWQPSQEEFYIHSHSTITW</sequence>
<dbReference type="SUPFAM" id="SSF55729">
    <property type="entry name" value="Acyl-CoA N-acyltransferases (Nat)"/>
    <property type="match status" value="1"/>
</dbReference>
<reference evidence="2 3" key="1">
    <citation type="submission" date="2016-10" db="EMBL/GenBank/DDBJ databases">
        <authorList>
            <person name="de Groot N.N."/>
        </authorList>
    </citation>
    <scope>NUCLEOTIDE SEQUENCE [LARGE SCALE GENOMIC DNA]</scope>
    <source>
        <strain evidence="2 3">YAD2003</strain>
    </source>
</reference>
<dbReference type="GO" id="GO:0016747">
    <property type="term" value="F:acyltransferase activity, transferring groups other than amino-acyl groups"/>
    <property type="evidence" value="ECO:0007669"/>
    <property type="project" value="InterPro"/>
</dbReference>
<dbReference type="RefSeq" id="WP_074714079.1">
    <property type="nucleotide sequence ID" value="NZ_FNWV01000001.1"/>
</dbReference>